<dbReference type="Pfam" id="PF00867">
    <property type="entry name" value="XPG_I"/>
    <property type="match status" value="1"/>
</dbReference>
<evidence type="ECO:0000256" key="2">
    <source>
        <dbReference type="ARBA" id="ARBA00010563"/>
    </source>
</evidence>
<keyword evidence="12 17" id="KW-0267">Excision nuclease</keyword>
<keyword evidence="22" id="KW-1185">Reference proteome</keyword>
<comment type="function">
    <text evidence="17">5'-&gt;3' double-stranded DNA exonuclease which may also possess a cryptic 3'-&gt;5' double-stranded DNA exonuclease activity. Functions in DNA mismatch repair.</text>
</comment>
<dbReference type="GO" id="GO:0017108">
    <property type="term" value="F:5'-flap endonuclease activity"/>
    <property type="evidence" value="ECO:0007669"/>
    <property type="project" value="TreeGrafter"/>
</dbReference>
<gene>
    <name evidence="21" type="primary">exo1</name>
</gene>
<reference evidence="21" key="2">
    <citation type="submission" date="2025-08" db="UniProtKB">
        <authorList>
            <consortium name="Ensembl"/>
        </authorList>
    </citation>
    <scope>IDENTIFICATION</scope>
</reference>
<accession>A0A8C4T275</accession>
<evidence type="ECO:0000313" key="22">
    <source>
        <dbReference type="Proteomes" id="UP000694620"/>
    </source>
</evidence>
<evidence type="ECO:0000256" key="5">
    <source>
        <dbReference type="ARBA" id="ARBA00022723"/>
    </source>
</evidence>
<feature type="compositionally biased region" description="Basic and acidic residues" evidence="18">
    <location>
        <begin position="528"/>
        <end position="541"/>
    </location>
</feature>
<dbReference type="GO" id="GO:0035312">
    <property type="term" value="F:5'-3' DNA exonuclease activity"/>
    <property type="evidence" value="ECO:0007669"/>
    <property type="project" value="UniProtKB-UniRule"/>
</dbReference>
<proteinExistence type="inferred from homology"/>
<evidence type="ECO:0000256" key="11">
    <source>
        <dbReference type="ARBA" id="ARBA00022842"/>
    </source>
</evidence>
<dbReference type="Ensembl" id="ENSECRT00000026442.1">
    <property type="protein sequence ID" value="ENSECRP00000025899.1"/>
    <property type="gene ID" value="ENSECRG00000017500.1"/>
</dbReference>
<dbReference type="Proteomes" id="UP000694620">
    <property type="component" value="Chromosome 15"/>
</dbReference>
<evidence type="ECO:0000256" key="7">
    <source>
        <dbReference type="ARBA" id="ARBA00022763"/>
    </source>
</evidence>
<evidence type="ECO:0000259" key="19">
    <source>
        <dbReference type="SMART" id="SM00484"/>
    </source>
</evidence>
<dbReference type="PROSITE" id="PS00842">
    <property type="entry name" value="XPG_2"/>
    <property type="match status" value="1"/>
</dbReference>
<dbReference type="GO" id="GO:0005634">
    <property type="term" value="C:nucleus"/>
    <property type="evidence" value="ECO:0007669"/>
    <property type="project" value="UniProtKB-SubCell"/>
</dbReference>
<protein>
    <recommendedName>
        <fullName evidence="3 17">Exonuclease 1</fullName>
        <ecNumber evidence="17">3.1.-.-</ecNumber>
    </recommendedName>
</protein>
<keyword evidence="4 17" id="KW-0540">Nuclease</keyword>
<dbReference type="GO" id="GO:0046872">
    <property type="term" value="F:metal ion binding"/>
    <property type="evidence" value="ECO:0007669"/>
    <property type="project" value="UniProtKB-UniRule"/>
</dbReference>
<dbReference type="InterPro" id="IPR037315">
    <property type="entry name" value="EXO1_H3TH"/>
</dbReference>
<comment type="subcellular location">
    <subcellularLocation>
        <location evidence="1 17">Nucleus</location>
    </subcellularLocation>
</comment>
<dbReference type="InterPro" id="IPR029060">
    <property type="entry name" value="PIN-like_dom_sf"/>
</dbReference>
<dbReference type="SMART" id="SM00485">
    <property type="entry name" value="XPGN"/>
    <property type="match status" value="1"/>
</dbReference>
<evidence type="ECO:0000256" key="18">
    <source>
        <dbReference type="SAM" id="MobiDB-lite"/>
    </source>
</evidence>
<dbReference type="InterPro" id="IPR044752">
    <property type="entry name" value="PIN-like_EXO1"/>
</dbReference>
<dbReference type="SUPFAM" id="SSF47807">
    <property type="entry name" value="5' to 3' exonuclease, C-terminal subdomain"/>
    <property type="match status" value="1"/>
</dbReference>
<dbReference type="PANTHER" id="PTHR11081:SF8">
    <property type="entry name" value="EXONUCLEASE 1"/>
    <property type="match status" value="1"/>
</dbReference>
<keyword evidence="11 17" id="KW-0460">Magnesium</keyword>
<dbReference type="SMART" id="SM00279">
    <property type="entry name" value="HhH2"/>
    <property type="match status" value="1"/>
</dbReference>
<dbReference type="InterPro" id="IPR006084">
    <property type="entry name" value="XPG/Rad2"/>
</dbReference>
<dbReference type="AlphaFoldDB" id="A0A8C4T275"/>
<sequence>MGIQGLLQFIKDASEPVNVKKYKGQTVAVDTYCWLHKGAFSCAEKLAKGEPTDQYVTYCMKFVDMLLTYGVKPILVFDGCNLPSKKEVEKTRRERRQANLQKGKQLLREGKVSEARECFTRCVNITPSMAHEVIKAARARGVDSIVAPYEADAQLAFLNKNGIAQAVITEDSDLLAFGCKKVLLKMDKYGNGLEIDQAHLGRCKPLGDTFTEEKFRYMCILSGCDYLPSIHGIGLAKACKLLKMANNPDIAKVIKKIGQYLKMNVTVPDEYIEGFNKANNTFLYQLVFDPLSRKLVPLNPYADDIDPKSLGYAGHNIGDKAALQVALGNVDVSNMERIDNFNPDTAQPMQPKSRTWNENDDKKSWGLSIWSRQYSCSDNHISKPEAMRLSEKPSTRGIEKVINTRALKLTNRKVLVKRPREEETVSESDLLSQYCFSTHKKVKNEQSEALGKQEDHPADTSTSTSAIVKDDSMTKLPAPEPKIRNRFATILQRRNQEEGEPCVAGMKSRFFCNLSARADSTGKQSKTSRLEEQAVEDKNDSTESPDLLTLIELENKDAESSVSEPKESSPPVSPPSCHSSPSKCTSVFGWSGDVCEKSKLHCSPALLTLQQFQRSKEGTVYRGSQRSEQSPFLKHSNNTRKDDGLQMSESDDEDFDICRHSRGSSLSSVKEPMSSQGSLASSMEITLSQASQKTTKTDDLNSSQKMDASENSAYSPLGAEKTSSVAKLKAPGLQRVSPGAIPSSHKSKTLGPARASGLSKKVSALQKKKSLTNDENHPSLQITISHLWKKFEYKKEKEKIASPKKSKPMSPVKDNIPALTPETDKDIFNNPECRDVQRAIFCS</sequence>
<dbReference type="EC" id="3.1.-.-" evidence="17"/>
<dbReference type="GO" id="GO:0006298">
    <property type="term" value="P:mismatch repair"/>
    <property type="evidence" value="ECO:0007669"/>
    <property type="project" value="TreeGrafter"/>
</dbReference>
<keyword evidence="6" id="KW-0255">Endonuclease</keyword>
<evidence type="ECO:0000256" key="15">
    <source>
        <dbReference type="ARBA" id="ARBA00023242"/>
    </source>
</evidence>
<evidence type="ECO:0000256" key="4">
    <source>
        <dbReference type="ARBA" id="ARBA00022722"/>
    </source>
</evidence>
<evidence type="ECO:0000256" key="12">
    <source>
        <dbReference type="ARBA" id="ARBA00022881"/>
    </source>
</evidence>
<evidence type="ECO:0000256" key="9">
    <source>
        <dbReference type="ARBA" id="ARBA00022801"/>
    </source>
</evidence>
<dbReference type="SMART" id="SM00484">
    <property type="entry name" value="XPGI"/>
    <property type="match status" value="1"/>
</dbReference>
<evidence type="ECO:0000256" key="1">
    <source>
        <dbReference type="ARBA" id="ARBA00004123"/>
    </source>
</evidence>
<feature type="compositionally biased region" description="Basic and acidic residues" evidence="18">
    <location>
        <begin position="445"/>
        <end position="458"/>
    </location>
</feature>
<feature type="region of interest" description="Disordered" evidence="18">
    <location>
        <begin position="445"/>
        <end position="484"/>
    </location>
</feature>
<keyword evidence="13 17" id="KW-0238">DNA-binding</keyword>
<keyword evidence="5 17" id="KW-0479">Metal-binding</keyword>
<name>A0A8C4T275_ERPCA</name>
<feature type="domain" description="XPG N-terminal" evidence="20">
    <location>
        <begin position="1"/>
        <end position="99"/>
    </location>
</feature>
<dbReference type="Gene3D" id="1.10.150.20">
    <property type="entry name" value="5' to 3' exonuclease, C-terminal subdomain"/>
    <property type="match status" value="1"/>
</dbReference>
<dbReference type="PROSITE" id="PS00841">
    <property type="entry name" value="XPG_1"/>
    <property type="match status" value="1"/>
</dbReference>
<evidence type="ECO:0000256" key="14">
    <source>
        <dbReference type="ARBA" id="ARBA00023204"/>
    </source>
</evidence>
<keyword evidence="7 17" id="KW-0227">DNA damage</keyword>
<evidence type="ECO:0000256" key="3">
    <source>
        <dbReference type="ARBA" id="ARBA00020324"/>
    </source>
</evidence>
<feature type="compositionally biased region" description="Polar residues" evidence="18">
    <location>
        <begin position="663"/>
        <end position="714"/>
    </location>
</feature>
<feature type="region of interest" description="Disordered" evidence="18">
    <location>
        <begin position="618"/>
        <end position="758"/>
    </location>
</feature>
<evidence type="ECO:0000259" key="20">
    <source>
        <dbReference type="SMART" id="SM00485"/>
    </source>
</evidence>
<feature type="compositionally biased region" description="Polar residues" evidence="18">
    <location>
        <begin position="342"/>
        <end position="354"/>
    </location>
</feature>
<dbReference type="CDD" id="cd09857">
    <property type="entry name" value="PIN_EXO1"/>
    <property type="match status" value="1"/>
</dbReference>
<evidence type="ECO:0000313" key="21">
    <source>
        <dbReference type="Ensembl" id="ENSECRP00000025899.1"/>
    </source>
</evidence>
<reference evidence="21" key="1">
    <citation type="submission" date="2021-06" db="EMBL/GenBank/DDBJ databases">
        <authorList>
            <consortium name="Wellcome Sanger Institute Data Sharing"/>
        </authorList>
    </citation>
    <scope>NUCLEOTIDE SEQUENCE [LARGE SCALE GENOMIC DNA]</scope>
</reference>
<evidence type="ECO:0000256" key="8">
    <source>
        <dbReference type="ARBA" id="ARBA00022769"/>
    </source>
</evidence>
<keyword evidence="8 17" id="KW-0228">DNA excision</keyword>
<dbReference type="PANTHER" id="PTHR11081">
    <property type="entry name" value="FLAP ENDONUCLEASE FAMILY MEMBER"/>
    <property type="match status" value="1"/>
</dbReference>
<dbReference type="Gene3D" id="3.40.50.1010">
    <property type="entry name" value="5'-nuclease"/>
    <property type="match status" value="1"/>
</dbReference>
<dbReference type="SUPFAM" id="SSF88723">
    <property type="entry name" value="PIN domain-like"/>
    <property type="match status" value="1"/>
</dbReference>
<reference evidence="21" key="3">
    <citation type="submission" date="2025-09" db="UniProtKB">
        <authorList>
            <consortium name="Ensembl"/>
        </authorList>
    </citation>
    <scope>IDENTIFICATION</scope>
</reference>
<keyword evidence="10 17" id="KW-0269">Exonuclease</keyword>
<dbReference type="InterPro" id="IPR008918">
    <property type="entry name" value="HhH2"/>
</dbReference>
<dbReference type="PRINTS" id="PR00853">
    <property type="entry name" value="XPGRADSUPER"/>
</dbReference>
<evidence type="ECO:0000256" key="17">
    <source>
        <dbReference type="RuleBase" id="RU910737"/>
    </source>
</evidence>
<feature type="domain" description="XPG-I" evidence="19">
    <location>
        <begin position="138"/>
        <end position="208"/>
    </location>
</feature>
<dbReference type="InterPro" id="IPR006086">
    <property type="entry name" value="XPG-I_dom"/>
</dbReference>
<dbReference type="InterPro" id="IPR019974">
    <property type="entry name" value="XPG_CS"/>
</dbReference>
<organism evidence="21 22">
    <name type="scientific">Erpetoichthys calabaricus</name>
    <name type="common">Rope fish</name>
    <name type="synonym">Calamoichthys calabaricus</name>
    <dbReference type="NCBI Taxonomy" id="27687"/>
    <lineage>
        <taxon>Eukaryota</taxon>
        <taxon>Metazoa</taxon>
        <taxon>Chordata</taxon>
        <taxon>Craniata</taxon>
        <taxon>Vertebrata</taxon>
        <taxon>Euteleostomi</taxon>
        <taxon>Actinopterygii</taxon>
        <taxon>Polypteriformes</taxon>
        <taxon>Polypteridae</taxon>
        <taxon>Erpetoichthys</taxon>
    </lineage>
</organism>
<feature type="region of interest" description="Disordered" evidence="18">
    <location>
        <begin position="798"/>
        <end position="828"/>
    </location>
</feature>
<keyword evidence="9 17" id="KW-0378">Hydrolase</keyword>
<dbReference type="GO" id="GO:0003677">
    <property type="term" value="F:DNA binding"/>
    <property type="evidence" value="ECO:0007669"/>
    <property type="project" value="UniProtKB-UniRule"/>
</dbReference>
<dbReference type="Pfam" id="PF00752">
    <property type="entry name" value="XPG_N"/>
    <property type="match status" value="1"/>
</dbReference>
<feature type="region of interest" description="Disordered" evidence="18">
    <location>
        <begin position="521"/>
        <end position="582"/>
    </location>
</feature>
<comment type="function">
    <text evidence="16">5'-&gt;3' double-stranded DNA exonuclease which may also contain a cryptic 3'-&gt;5' double-stranded DNA exonuclease activity. Also exhibits endonuclease activity against 5'-overhanging flap structures similar to those generated by displacement synthesis when DNA polymerase encounters the 5'-end of a downstream Okazaki fragment. Required for DNA mismatch repair (MMR).</text>
</comment>
<keyword evidence="14 17" id="KW-0234">DNA repair</keyword>
<dbReference type="GeneTree" id="ENSGT00510000047676"/>
<dbReference type="CDD" id="cd09908">
    <property type="entry name" value="H3TH_EXO1"/>
    <property type="match status" value="1"/>
</dbReference>
<dbReference type="FunFam" id="3.40.50.1010:FF:000096">
    <property type="entry name" value="Exonuclease 1"/>
    <property type="match status" value="1"/>
</dbReference>
<keyword evidence="15 17" id="KW-0539">Nucleus</keyword>
<feature type="region of interest" description="Disordered" evidence="18">
    <location>
        <begin position="340"/>
        <end position="360"/>
    </location>
</feature>
<comment type="cofactor">
    <cofactor evidence="17">
        <name>Mg(2+)</name>
        <dbReference type="ChEBI" id="CHEBI:18420"/>
    </cofactor>
    <text evidence="17">Binds 2 magnesium ions per subunit. They probably participate in the reaction catalyzed by the enzyme. May bind an additional third magnesium ion after substrate binding.</text>
</comment>
<comment type="similarity">
    <text evidence="2 17">Belongs to the XPG/RAD2 endonuclease family. EXO1 subfamily.</text>
</comment>
<dbReference type="GO" id="GO:0006310">
    <property type="term" value="P:DNA recombination"/>
    <property type="evidence" value="ECO:0007669"/>
    <property type="project" value="TreeGrafter"/>
</dbReference>
<dbReference type="InterPro" id="IPR006085">
    <property type="entry name" value="XPG_DNA_repair_N"/>
</dbReference>
<dbReference type="FunFam" id="1.10.150.20:FF:000011">
    <property type="entry name" value="exonuclease 1"/>
    <property type="match status" value="1"/>
</dbReference>
<evidence type="ECO:0000256" key="10">
    <source>
        <dbReference type="ARBA" id="ARBA00022839"/>
    </source>
</evidence>
<evidence type="ECO:0000256" key="13">
    <source>
        <dbReference type="ARBA" id="ARBA00023125"/>
    </source>
</evidence>
<evidence type="ECO:0000256" key="6">
    <source>
        <dbReference type="ARBA" id="ARBA00022759"/>
    </source>
</evidence>
<feature type="compositionally biased region" description="Basic and acidic residues" evidence="18">
    <location>
        <begin position="553"/>
        <end position="567"/>
    </location>
</feature>
<evidence type="ECO:0000256" key="16">
    <source>
        <dbReference type="ARBA" id="ARBA00055562"/>
    </source>
</evidence>
<dbReference type="InterPro" id="IPR036279">
    <property type="entry name" value="5-3_exonuclease_C_sf"/>
</dbReference>